<dbReference type="GO" id="GO:0016787">
    <property type="term" value="F:hydrolase activity"/>
    <property type="evidence" value="ECO:0007669"/>
    <property type="project" value="UniProtKB-KW"/>
</dbReference>
<accession>A0AAW0FRT2</accession>
<dbReference type="Gene3D" id="3.40.50.1820">
    <property type="entry name" value="alpha/beta hydrolase"/>
    <property type="match status" value="1"/>
</dbReference>
<dbReference type="InterPro" id="IPR013094">
    <property type="entry name" value="AB_hydrolase_3"/>
</dbReference>
<dbReference type="SUPFAM" id="SSF53474">
    <property type="entry name" value="alpha/beta-Hydrolases"/>
    <property type="match status" value="1"/>
</dbReference>
<dbReference type="InterPro" id="IPR029058">
    <property type="entry name" value="AB_hydrolase_fold"/>
</dbReference>
<sequence length="293" mass="32711">MSHNAHLAEADTELAALLAKIPRTEPPNDINLRRKLFNELALPKVQACYKADAPDAFVLGSVEVEDYLLRRISVELQLVTVNVEYRLAPEYPYPNGLNDGYVALKWVTANAKWLSVSLEKGFIIAGCSAGGNLAASLALRARDDPFFLKTPLTGQLLQIPQVLHPEAWPEGYDLYSREQNKDSAFVSRAEQLQFSKLYKGPTLDPAYSVLLAPEHRGLPRTYVQVCGADILRDEGLLYEKKLKESGVKTKLDVYPGVPHGAHVLFQSIPACKKMNQDFDNGLKWLLRRPPSRT</sequence>
<evidence type="ECO:0000256" key="1">
    <source>
        <dbReference type="ARBA" id="ARBA00022801"/>
    </source>
</evidence>
<name>A0AAW0FRT2_9APHY</name>
<reference evidence="3 4" key="1">
    <citation type="submission" date="2022-09" db="EMBL/GenBank/DDBJ databases">
        <authorList>
            <person name="Palmer J.M."/>
        </authorList>
    </citation>
    <scope>NUCLEOTIDE SEQUENCE [LARGE SCALE GENOMIC DNA]</scope>
    <source>
        <strain evidence="3 4">DSM 7382</strain>
    </source>
</reference>
<comment type="caution">
    <text evidence="3">The sequence shown here is derived from an EMBL/GenBank/DDBJ whole genome shotgun (WGS) entry which is preliminary data.</text>
</comment>
<evidence type="ECO:0000259" key="2">
    <source>
        <dbReference type="Pfam" id="PF07859"/>
    </source>
</evidence>
<keyword evidence="1" id="KW-0378">Hydrolase</keyword>
<evidence type="ECO:0000313" key="3">
    <source>
        <dbReference type="EMBL" id="KAK7682274.1"/>
    </source>
</evidence>
<evidence type="ECO:0000313" key="4">
    <source>
        <dbReference type="Proteomes" id="UP001385951"/>
    </source>
</evidence>
<protein>
    <recommendedName>
        <fullName evidence="2">Alpha/beta hydrolase fold-3 domain-containing protein</fullName>
    </recommendedName>
</protein>
<dbReference type="EMBL" id="JASBNA010000036">
    <property type="protein sequence ID" value="KAK7682274.1"/>
    <property type="molecule type" value="Genomic_DNA"/>
</dbReference>
<dbReference type="Pfam" id="PF07859">
    <property type="entry name" value="Abhydrolase_3"/>
    <property type="match status" value="1"/>
</dbReference>
<dbReference type="Proteomes" id="UP001385951">
    <property type="component" value="Unassembled WGS sequence"/>
</dbReference>
<proteinExistence type="predicted"/>
<feature type="domain" description="Alpha/beta hydrolase fold-3" evidence="2">
    <location>
        <begin position="56"/>
        <end position="262"/>
    </location>
</feature>
<keyword evidence="4" id="KW-1185">Reference proteome</keyword>
<dbReference type="PANTHER" id="PTHR48081:SF8">
    <property type="entry name" value="ALPHA_BETA HYDROLASE FOLD-3 DOMAIN-CONTAINING PROTEIN-RELATED"/>
    <property type="match status" value="1"/>
</dbReference>
<dbReference type="PANTHER" id="PTHR48081">
    <property type="entry name" value="AB HYDROLASE SUPERFAMILY PROTEIN C4A8.06C"/>
    <property type="match status" value="1"/>
</dbReference>
<organism evidence="3 4">
    <name type="scientific">Cerrena zonata</name>
    <dbReference type="NCBI Taxonomy" id="2478898"/>
    <lineage>
        <taxon>Eukaryota</taxon>
        <taxon>Fungi</taxon>
        <taxon>Dikarya</taxon>
        <taxon>Basidiomycota</taxon>
        <taxon>Agaricomycotina</taxon>
        <taxon>Agaricomycetes</taxon>
        <taxon>Polyporales</taxon>
        <taxon>Cerrenaceae</taxon>
        <taxon>Cerrena</taxon>
    </lineage>
</organism>
<dbReference type="AlphaFoldDB" id="A0AAW0FRT2"/>
<gene>
    <name evidence="3" type="ORF">QCA50_014477</name>
</gene>
<dbReference type="InterPro" id="IPR050300">
    <property type="entry name" value="GDXG_lipolytic_enzyme"/>
</dbReference>